<accession>A0A348B221</accession>
<dbReference type="Pfam" id="PF13183">
    <property type="entry name" value="Fer4_8"/>
    <property type="match status" value="1"/>
</dbReference>
<dbReference type="EMBL" id="AP018553">
    <property type="protein sequence ID" value="BBD72223.1"/>
    <property type="molecule type" value="Genomic_DNA"/>
</dbReference>
<evidence type="ECO:0000259" key="1">
    <source>
        <dbReference type="PROSITE" id="PS51379"/>
    </source>
</evidence>
<gene>
    <name evidence="3" type="ORF">GCM10007116_19910</name>
    <name evidence="2" type="ORF">HS1genome_0612</name>
</gene>
<dbReference type="PROSITE" id="PS51379">
    <property type="entry name" value="4FE4S_FER_2"/>
    <property type="match status" value="1"/>
</dbReference>
<reference evidence="3" key="4">
    <citation type="submission" date="2020-09" db="EMBL/GenBank/DDBJ databases">
        <authorList>
            <person name="Sun Q."/>
            <person name="Ohkuma M."/>
        </authorList>
    </citation>
    <scope>NUCLEOTIDE SEQUENCE</scope>
    <source>
        <strain evidence="3">JCM 31740</strain>
    </source>
</reference>
<reference evidence="3" key="1">
    <citation type="journal article" date="2014" name="Int. J. Syst. Evol. Microbiol.">
        <title>Complete genome sequence of Corynebacterium casei LMG S-19264T (=DSM 44701T), isolated from a smear-ripened cheese.</title>
        <authorList>
            <consortium name="US DOE Joint Genome Institute (JGI-PGF)"/>
            <person name="Walter F."/>
            <person name="Albersmeier A."/>
            <person name="Kalinowski J."/>
            <person name="Ruckert C."/>
        </authorList>
    </citation>
    <scope>NUCLEOTIDE SEQUENCE</scope>
    <source>
        <strain evidence="3">JCM 31740</strain>
    </source>
</reference>
<reference evidence="4" key="2">
    <citation type="submission" date="2018-04" db="EMBL/GenBank/DDBJ databases">
        <title>Complete genome sequence of Sulfodiicoccus acidiphilus strain HS-1.</title>
        <authorList>
            <person name="Sakai H.D."/>
            <person name="Kurosawa N."/>
        </authorList>
    </citation>
    <scope>NUCLEOTIDE SEQUENCE [LARGE SCALE GENOMIC DNA]</scope>
    <source>
        <strain evidence="4">HS-1</strain>
    </source>
</reference>
<evidence type="ECO:0000313" key="3">
    <source>
        <dbReference type="EMBL" id="GGU02909.1"/>
    </source>
</evidence>
<sequence length="630" mass="69450">MGEVGKALGVEMAEIYGTTSPTHRGRPPARVIKVRDADDAVQASELSPVPRYEYSRGVEGEKVADFVELRGVKDLGDRMEVLAGTLWREVLHLNPEVWGNADFSVGGSVYFRDAGFGFNEFGTIDRRVEVKSFVEGKLVEGKYAGGLVYSVTLRKESKDVVHVFKTGNLRELLATVASWYSSSVPPFRDVTLWRGGEWTLSVSYPRTREVLVRAMVSGMPEGKPPIEEISFPHGSRYFGFTSVQRVLERADDLESASRAFLRFSKAGVAISIYYDGRKAPPAWISLADYSSPEVNFDTMGCVMCGRCVYVCPHVQQRSSPAFSPLGVYSLMGTGREGEVSNCHMCGMCESVCPANLKIREILRKHATPKWTGNLRYAVRAVRERSVVITPISAGLWEYALRAVKFLHGKGVNAGMVTLDVDVKDLVLGRLDTRTLSKELAGVGEIITITPEEYEYLKPLAREMVIEVNSLESYLGIDLSGRSVHVPCFSGGRNFKACSMGFLDMLNDEGGSKVIEAEASLCPIAAATMGVKNLMDLAGVQLDDTVFTRLIEGIDSVQARFGELRRDAQWYAEVDGTIHLKFLKALVAPLIKSVSLTEALQLWFNRDRISAPEELKGALLDVLRERLGASP</sequence>
<dbReference type="Proteomes" id="UP000616143">
    <property type="component" value="Unassembled WGS sequence"/>
</dbReference>
<protein>
    <recommendedName>
        <fullName evidence="1">4Fe-4S ferredoxin-type domain-containing protein</fullName>
    </recommendedName>
</protein>
<dbReference type="Proteomes" id="UP000276741">
    <property type="component" value="Chromosome"/>
</dbReference>
<dbReference type="AlphaFoldDB" id="A0A348B221"/>
<name>A0A348B221_9CREN</name>
<dbReference type="InterPro" id="IPR017900">
    <property type="entry name" value="4Fe4S_Fe_S_CS"/>
</dbReference>
<dbReference type="Gene3D" id="3.30.70.20">
    <property type="match status" value="1"/>
</dbReference>
<dbReference type="OrthoDB" id="42878at2157"/>
<dbReference type="SUPFAM" id="SSF54862">
    <property type="entry name" value="4Fe-4S ferredoxins"/>
    <property type="match status" value="1"/>
</dbReference>
<keyword evidence="4" id="KW-1185">Reference proteome</keyword>
<dbReference type="GO" id="GO:0016491">
    <property type="term" value="F:oxidoreductase activity"/>
    <property type="evidence" value="ECO:0007669"/>
    <property type="project" value="UniProtKB-ARBA"/>
</dbReference>
<dbReference type="EMBL" id="BMQS01000024">
    <property type="protein sequence ID" value="GGU02909.1"/>
    <property type="molecule type" value="Genomic_DNA"/>
</dbReference>
<dbReference type="InterPro" id="IPR017896">
    <property type="entry name" value="4Fe4S_Fe-S-bd"/>
</dbReference>
<proteinExistence type="predicted"/>
<evidence type="ECO:0000313" key="2">
    <source>
        <dbReference type="EMBL" id="BBD72223.1"/>
    </source>
</evidence>
<reference evidence="2" key="3">
    <citation type="journal article" date="2019" name="BMC Res. Notes">
        <title>Complete genome sequence of the Sulfodiicoccus acidiphilus strain HS-1T, the first crenarchaeon that lacks polB3, isolated from an acidic hot spring in Ohwaku-dani, Hakone, Japan.</title>
        <authorList>
            <person name="Sakai H.D."/>
            <person name="Kurosawa N."/>
        </authorList>
    </citation>
    <scope>NUCLEOTIDE SEQUENCE</scope>
    <source>
        <strain evidence="2">HS-1</strain>
    </source>
</reference>
<dbReference type="PROSITE" id="PS00198">
    <property type="entry name" value="4FE4S_FER_1"/>
    <property type="match status" value="1"/>
</dbReference>
<organism evidence="2 4">
    <name type="scientific">Sulfodiicoccus acidiphilus</name>
    <dbReference type="NCBI Taxonomy" id="1670455"/>
    <lineage>
        <taxon>Archaea</taxon>
        <taxon>Thermoproteota</taxon>
        <taxon>Thermoprotei</taxon>
        <taxon>Sulfolobales</taxon>
        <taxon>Sulfolobaceae</taxon>
        <taxon>Sulfodiicoccus</taxon>
    </lineage>
</organism>
<evidence type="ECO:0000313" key="4">
    <source>
        <dbReference type="Proteomes" id="UP000276741"/>
    </source>
</evidence>
<dbReference type="KEGG" id="sacd:HS1genome_0612"/>
<feature type="domain" description="4Fe-4S ferredoxin-type" evidence="1">
    <location>
        <begin position="290"/>
        <end position="321"/>
    </location>
</feature>